<proteinExistence type="predicted"/>
<dbReference type="InterPro" id="IPR018642">
    <property type="entry name" value="DUF2066"/>
</dbReference>
<dbReference type="EMBL" id="JAOVZO020000003">
    <property type="protein sequence ID" value="MDC8012059.1"/>
    <property type="molecule type" value="Genomic_DNA"/>
</dbReference>
<gene>
    <name evidence="2" type="ORF">OD750_005815</name>
</gene>
<evidence type="ECO:0000313" key="2">
    <source>
        <dbReference type="EMBL" id="MDC8012059.1"/>
    </source>
</evidence>
<accession>A0A9X4BJD6</accession>
<organism evidence="2 3">
    <name type="scientific">Tahibacter soli</name>
    <dbReference type="NCBI Taxonomy" id="2983605"/>
    <lineage>
        <taxon>Bacteria</taxon>
        <taxon>Pseudomonadati</taxon>
        <taxon>Pseudomonadota</taxon>
        <taxon>Gammaproteobacteria</taxon>
        <taxon>Lysobacterales</taxon>
        <taxon>Rhodanobacteraceae</taxon>
        <taxon>Tahibacter</taxon>
    </lineage>
</organism>
<dbReference type="Pfam" id="PF09839">
    <property type="entry name" value="DUF2066"/>
    <property type="match status" value="1"/>
</dbReference>
<feature type="chain" id="PRO_5040838580" evidence="1">
    <location>
        <begin position="24"/>
        <end position="356"/>
    </location>
</feature>
<comment type="caution">
    <text evidence="2">The sequence shown here is derived from an EMBL/GenBank/DDBJ whole genome shotgun (WGS) entry which is preliminary data.</text>
</comment>
<feature type="signal peptide" evidence="1">
    <location>
        <begin position="1"/>
        <end position="23"/>
    </location>
</feature>
<name>A0A9X4BJD6_9GAMM</name>
<dbReference type="RefSeq" id="WP_263543320.1">
    <property type="nucleotide sequence ID" value="NZ_JAOVZO020000003.1"/>
</dbReference>
<keyword evidence="1" id="KW-0732">Signal</keyword>
<evidence type="ECO:0000313" key="3">
    <source>
        <dbReference type="Proteomes" id="UP001139971"/>
    </source>
</evidence>
<sequence>MRYFRPLVFAFVLLALGQGLVFAQGATSLYAGEVPVTDQSDGQRVEALKNALAQVVVKLTGDKGVLANEAVAKAVGEAERYVQQYQYRQEVVTENGAPAIRLSLIAQFDRGAVDRLVRERGLKVWATAARAPILTWIALDDGNGPRLVADANDAGARAMAQAGERRGVALAWPALADDAQNALATQSVWDGDVAGLSASASRYQTDSILIGQLRRVGDTWVARWTLAIGGVAQPSWESRDADLATALAVGADGAADRVGGRSAAVPEERRITSARVWISGLHSAQDYARMYEALGRNDLVREFVPEQARGDGLLVKMTLNLSLDRWISYLPPDGALRLVSAQPPVDGVEATLALNP</sequence>
<keyword evidence="3" id="KW-1185">Reference proteome</keyword>
<dbReference type="AlphaFoldDB" id="A0A9X4BJD6"/>
<dbReference type="Proteomes" id="UP001139971">
    <property type="component" value="Unassembled WGS sequence"/>
</dbReference>
<evidence type="ECO:0000256" key="1">
    <source>
        <dbReference type="SAM" id="SignalP"/>
    </source>
</evidence>
<protein>
    <submittedName>
        <fullName evidence="2">DUF2066 domain-containing protein</fullName>
    </submittedName>
</protein>
<reference evidence="2" key="1">
    <citation type="submission" date="2023-02" db="EMBL/GenBank/DDBJ databases">
        <title>Tahibacter soli sp. nov. isolated from soil.</title>
        <authorList>
            <person name="Baek J.H."/>
            <person name="Lee J.K."/>
            <person name="Choi D.G."/>
            <person name="Jeon C.O."/>
        </authorList>
    </citation>
    <scope>NUCLEOTIDE SEQUENCE</scope>
    <source>
        <strain evidence="2">BL</strain>
    </source>
</reference>